<dbReference type="Pfam" id="PF08246">
    <property type="entry name" value="Inhibitor_I29"/>
    <property type="match status" value="1"/>
</dbReference>
<dbReference type="Gene3D" id="1.10.287.2250">
    <property type="match status" value="1"/>
</dbReference>
<evidence type="ECO:0000313" key="2">
    <source>
        <dbReference type="EnsemblPlants" id="LPERR04G25080.1"/>
    </source>
</evidence>
<feature type="domain" description="Cathepsin propeptide inhibitor" evidence="1">
    <location>
        <begin position="61"/>
        <end position="121"/>
    </location>
</feature>
<dbReference type="SUPFAM" id="SSF54001">
    <property type="entry name" value="Cysteine proteinases"/>
    <property type="match status" value="1"/>
</dbReference>
<dbReference type="EnsemblPlants" id="LPERR04G25080.1">
    <property type="protein sequence ID" value="LPERR04G25080.1"/>
    <property type="gene ID" value="LPERR04G25080"/>
</dbReference>
<reference evidence="3" key="2">
    <citation type="submission" date="2013-12" db="EMBL/GenBank/DDBJ databases">
        <authorList>
            <person name="Yu Y."/>
            <person name="Lee S."/>
            <person name="de Baynast K."/>
            <person name="Wissotski M."/>
            <person name="Liu L."/>
            <person name="Talag J."/>
            <person name="Goicoechea J."/>
            <person name="Angelova A."/>
            <person name="Jetty R."/>
            <person name="Kudrna D."/>
            <person name="Golser W."/>
            <person name="Rivera L."/>
            <person name="Zhang J."/>
            <person name="Wing R."/>
        </authorList>
    </citation>
    <scope>NUCLEOTIDE SEQUENCE</scope>
</reference>
<dbReference type="InterPro" id="IPR013201">
    <property type="entry name" value="Prot_inhib_I29"/>
</dbReference>
<dbReference type="AlphaFoldDB" id="A0A0D9WB56"/>
<dbReference type="Gramene" id="LPERR04G25080.1">
    <property type="protein sequence ID" value="LPERR04G25080.1"/>
    <property type="gene ID" value="LPERR04G25080"/>
</dbReference>
<name>A0A0D9WB56_9ORYZ</name>
<reference evidence="2 3" key="1">
    <citation type="submission" date="2012-08" db="EMBL/GenBank/DDBJ databases">
        <title>Oryza genome evolution.</title>
        <authorList>
            <person name="Wing R.A."/>
        </authorList>
    </citation>
    <scope>NUCLEOTIDE SEQUENCE</scope>
</reference>
<sequence>MPYCGRYSDHYGQIAAAKFQTATSSPHLVRYERYLSTLGSGGAADAAADLRIEEEETRQMFVEWKSKHEKNYTSIGEEEFRYAVFKKTRRIVDKHNAEADAGIQSYRLGLNIFTDSTDEEMSGNCFIHGPEEEALLSSAKISSMPKPMTGSNHTTKASTPGSLFMDRRRTKKRFCVIS</sequence>
<dbReference type="Proteomes" id="UP000032180">
    <property type="component" value="Chromosome 4"/>
</dbReference>
<evidence type="ECO:0000259" key="1">
    <source>
        <dbReference type="SMART" id="SM00848"/>
    </source>
</evidence>
<keyword evidence="3" id="KW-1185">Reference proteome</keyword>
<dbReference type="InterPro" id="IPR038765">
    <property type="entry name" value="Papain-like_cys_pep_sf"/>
</dbReference>
<dbReference type="HOGENOM" id="CLU_1512735_0_0_1"/>
<reference evidence="2" key="3">
    <citation type="submission" date="2015-04" db="UniProtKB">
        <authorList>
            <consortium name="EnsemblPlants"/>
        </authorList>
    </citation>
    <scope>IDENTIFICATION</scope>
</reference>
<proteinExistence type="predicted"/>
<evidence type="ECO:0000313" key="3">
    <source>
        <dbReference type="Proteomes" id="UP000032180"/>
    </source>
</evidence>
<organism evidence="2 3">
    <name type="scientific">Leersia perrieri</name>
    <dbReference type="NCBI Taxonomy" id="77586"/>
    <lineage>
        <taxon>Eukaryota</taxon>
        <taxon>Viridiplantae</taxon>
        <taxon>Streptophyta</taxon>
        <taxon>Embryophyta</taxon>
        <taxon>Tracheophyta</taxon>
        <taxon>Spermatophyta</taxon>
        <taxon>Magnoliopsida</taxon>
        <taxon>Liliopsida</taxon>
        <taxon>Poales</taxon>
        <taxon>Poaceae</taxon>
        <taxon>BOP clade</taxon>
        <taxon>Oryzoideae</taxon>
        <taxon>Oryzeae</taxon>
        <taxon>Oryzinae</taxon>
        <taxon>Leersia</taxon>
    </lineage>
</organism>
<dbReference type="eggNOG" id="ENOG502T267">
    <property type="taxonomic scope" value="Eukaryota"/>
</dbReference>
<protein>
    <recommendedName>
        <fullName evidence="1">Cathepsin propeptide inhibitor domain-containing protein</fullName>
    </recommendedName>
</protein>
<dbReference type="SMART" id="SM00848">
    <property type="entry name" value="Inhibitor_I29"/>
    <property type="match status" value="1"/>
</dbReference>
<dbReference type="STRING" id="77586.A0A0D9WB56"/>
<accession>A0A0D9WB56</accession>